<keyword evidence="1" id="KW-0812">Transmembrane</keyword>
<reference evidence="2" key="1">
    <citation type="journal article" date="2021" name="PeerJ">
        <title>Extensive microbial diversity within the chicken gut microbiome revealed by metagenomics and culture.</title>
        <authorList>
            <person name="Gilroy R."/>
            <person name="Ravi A."/>
            <person name="Getino M."/>
            <person name="Pursley I."/>
            <person name="Horton D.L."/>
            <person name="Alikhan N.F."/>
            <person name="Baker D."/>
            <person name="Gharbi K."/>
            <person name="Hall N."/>
            <person name="Watson M."/>
            <person name="Adriaenssens E.M."/>
            <person name="Foster-Nyarko E."/>
            <person name="Jarju S."/>
            <person name="Secka A."/>
            <person name="Antonio M."/>
            <person name="Oren A."/>
            <person name="Chaudhuri R.R."/>
            <person name="La Ragione R."/>
            <person name="Hildebrand F."/>
            <person name="Pallen M.J."/>
        </authorList>
    </citation>
    <scope>NUCLEOTIDE SEQUENCE</scope>
    <source>
        <strain evidence="2">MalCec1-1739</strain>
    </source>
</reference>
<sequence length="117" mass="12065">MDIFLIILGFVCIIVGLAGSVLPALPGPPLSYIGLIVINLASNVEMSVTWLVVWALVVVAVQVLDIVIPSMGTKRFGGSKYGVWGCNVGVIAGMFLGPAGIIIGPFVGAVVGELIKT</sequence>
<gene>
    <name evidence="2" type="ORF">IAA93_03155</name>
</gene>
<organism evidence="2 3">
    <name type="scientific">Candidatus Avibacteroides avistercoris</name>
    <dbReference type="NCBI Taxonomy" id="2840690"/>
    <lineage>
        <taxon>Bacteria</taxon>
        <taxon>Pseudomonadati</taxon>
        <taxon>Bacteroidota</taxon>
        <taxon>Bacteroidia</taxon>
        <taxon>Bacteroidales</taxon>
        <taxon>Bacteroidaceae</taxon>
        <taxon>Bacteroidaceae incertae sedis</taxon>
        <taxon>Candidatus Avibacteroides</taxon>
    </lineage>
</organism>
<reference evidence="2" key="2">
    <citation type="submission" date="2021-04" db="EMBL/GenBank/DDBJ databases">
        <authorList>
            <person name="Gilroy R."/>
        </authorList>
    </citation>
    <scope>NUCLEOTIDE SEQUENCE</scope>
    <source>
        <strain evidence="2">MalCec1-1739</strain>
    </source>
</reference>
<keyword evidence="1" id="KW-0472">Membrane</keyword>
<dbReference type="AlphaFoldDB" id="A0A9D2UHZ8"/>
<dbReference type="Proteomes" id="UP000787625">
    <property type="component" value="Unassembled WGS sequence"/>
</dbReference>
<evidence type="ECO:0000256" key="1">
    <source>
        <dbReference type="SAM" id="Phobius"/>
    </source>
</evidence>
<feature type="transmembrane region" description="Helical" evidence="1">
    <location>
        <begin position="81"/>
        <end position="107"/>
    </location>
</feature>
<comment type="caution">
    <text evidence="2">The sequence shown here is derived from an EMBL/GenBank/DDBJ whole genome shotgun (WGS) entry which is preliminary data.</text>
</comment>
<keyword evidence="1" id="KW-1133">Transmembrane helix</keyword>
<dbReference type="PANTHER" id="PTHR39165">
    <property type="entry name" value="IG HYPOTHETICAL 17883"/>
    <property type="match status" value="1"/>
</dbReference>
<evidence type="ECO:0000313" key="3">
    <source>
        <dbReference type="Proteomes" id="UP000787625"/>
    </source>
</evidence>
<dbReference type="PANTHER" id="PTHR39165:SF1">
    <property type="entry name" value="DUF456 DOMAIN-CONTAINING PROTEIN"/>
    <property type="match status" value="1"/>
</dbReference>
<feature type="transmembrane region" description="Helical" evidence="1">
    <location>
        <begin position="47"/>
        <end position="69"/>
    </location>
</feature>
<accession>A0A9D2UHZ8</accession>
<dbReference type="InterPro" id="IPR007403">
    <property type="entry name" value="DUF456"/>
</dbReference>
<evidence type="ECO:0000313" key="2">
    <source>
        <dbReference type="EMBL" id="HJD52711.1"/>
    </source>
</evidence>
<proteinExistence type="predicted"/>
<feature type="non-terminal residue" evidence="2">
    <location>
        <position position="117"/>
    </location>
</feature>
<name>A0A9D2UHZ8_9BACT</name>
<protein>
    <submittedName>
        <fullName evidence="2">DUF456 domain-containing protein</fullName>
    </submittedName>
</protein>
<dbReference type="Pfam" id="PF04306">
    <property type="entry name" value="DUF456"/>
    <property type="match status" value="1"/>
</dbReference>
<dbReference type="EMBL" id="DWUP01000064">
    <property type="protein sequence ID" value="HJD52711.1"/>
    <property type="molecule type" value="Genomic_DNA"/>
</dbReference>